<dbReference type="Pfam" id="PF00512">
    <property type="entry name" value="HisKA"/>
    <property type="match status" value="1"/>
</dbReference>
<dbReference type="HOGENOM" id="CLU_000445_89_5_11"/>
<evidence type="ECO:0000256" key="6">
    <source>
        <dbReference type="ARBA" id="ARBA00022679"/>
    </source>
</evidence>
<proteinExistence type="predicted"/>
<keyword evidence="8" id="KW-0547">Nucleotide-binding</keyword>
<evidence type="ECO:0000256" key="5">
    <source>
        <dbReference type="ARBA" id="ARBA00022553"/>
    </source>
</evidence>
<dbReference type="GO" id="GO:0005524">
    <property type="term" value="F:ATP binding"/>
    <property type="evidence" value="ECO:0007669"/>
    <property type="project" value="UniProtKB-KW"/>
</dbReference>
<dbReference type="EMBL" id="CP001631">
    <property type="protein sequence ID" value="ACU54106.1"/>
    <property type="molecule type" value="Genomic_DNA"/>
</dbReference>
<dbReference type="GO" id="GO:0000155">
    <property type="term" value="F:phosphorelay sensor kinase activity"/>
    <property type="evidence" value="ECO:0007669"/>
    <property type="project" value="InterPro"/>
</dbReference>
<dbReference type="eggNOG" id="COG2205">
    <property type="taxonomic scope" value="Bacteria"/>
</dbReference>
<dbReference type="STRING" id="525909.Afer_1174"/>
<keyword evidence="17" id="KW-1185">Reference proteome</keyword>
<name>C7LZE8_ACIFD</name>
<dbReference type="KEGG" id="afo:Afer_1174"/>
<keyword evidence="5" id="KW-0597">Phosphoprotein</keyword>
<evidence type="ECO:0000256" key="9">
    <source>
        <dbReference type="ARBA" id="ARBA00022777"/>
    </source>
</evidence>
<comment type="subcellular location">
    <subcellularLocation>
        <location evidence="3">Cell membrane</location>
    </subcellularLocation>
    <subcellularLocation>
        <location evidence="2">Membrane</location>
        <topology evidence="2">Multi-pass membrane protein</topology>
    </subcellularLocation>
</comment>
<dbReference type="InterPro" id="IPR025201">
    <property type="entry name" value="KdpD_TM"/>
</dbReference>
<dbReference type="PANTHER" id="PTHR45569">
    <property type="entry name" value="SENSOR PROTEIN KDPD"/>
    <property type="match status" value="1"/>
</dbReference>
<evidence type="ECO:0000256" key="3">
    <source>
        <dbReference type="ARBA" id="ARBA00004236"/>
    </source>
</evidence>
<organism evidence="16 17">
    <name type="scientific">Acidimicrobium ferrooxidans (strain DSM 10331 / JCM 15462 / NBRC 103882 / ICP)</name>
    <dbReference type="NCBI Taxonomy" id="525909"/>
    <lineage>
        <taxon>Bacteria</taxon>
        <taxon>Bacillati</taxon>
        <taxon>Actinomycetota</taxon>
        <taxon>Acidimicrobiia</taxon>
        <taxon>Acidimicrobiales</taxon>
        <taxon>Acidimicrobiaceae</taxon>
        <taxon>Acidimicrobium</taxon>
    </lineage>
</organism>
<feature type="transmembrane region" description="Helical" evidence="14">
    <location>
        <begin position="12"/>
        <end position="31"/>
    </location>
</feature>
<dbReference type="SUPFAM" id="SSF55874">
    <property type="entry name" value="ATPase domain of HSP90 chaperone/DNA topoisomerase II/histidine kinase"/>
    <property type="match status" value="1"/>
</dbReference>
<evidence type="ECO:0000256" key="12">
    <source>
        <dbReference type="ARBA" id="ARBA00023012"/>
    </source>
</evidence>
<keyword evidence="11 14" id="KW-1133">Transmembrane helix</keyword>
<dbReference type="Gene3D" id="1.10.287.130">
    <property type="match status" value="1"/>
</dbReference>
<evidence type="ECO:0000256" key="13">
    <source>
        <dbReference type="ARBA" id="ARBA00023136"/>
    </source>
</evidence>
<dbReference type="InterPro" id="IPR005467">
    <property type="entry name" value="His_kinase_dom"/>
</dbReference>
<dbReference type="OrthoDB" id="9757990at2"/>
<dbReference type="InterPro" id="IPR038318">
    <property type="entry name" value="KdpD_sf"/>
</dbReference>
<feature type="domain" description="Histidine kinase" evidence="15">
    <location>
        <begin position="278"/>
        <end position="488"/>
    </location>
</feature>
<dbReference type="Proteomes" id="UP000000771">
    <property type="component" value="Chromosome"/>
</dbReference>
<gene>
    <name evidence="16" type="ordered locus">Afer_1174</name>
</gene>
<dbReference type="InterPro" id="IPR036890">
    <property type="entry name" value="HATPase_C_sf"/>
</dbReference>
<dbReference type="InterPro" id="IPR052023">
    <property type="entry name" value="Histidine_kinase_KdpD"/>
</dbReference>
<comment type="catalytic activity">
    <reaction evidence="1">
        <text>ATP + protein L-histidine = ADP + protein N-phospho-L-histidine.</text>
        <dbReference type="EC" id="2.7.13.3"/>
    </reaction>
</comment>
<evidence type="ECO:0000256" key="10">
    <source>
        <dbReference type="ARBA" id="ARBA00022840"/>
    </source>
</evidence>
<dbReference type="CDD" id="cd00075">
    <property type="entry name" value="HATPase"/>
    <property type="match status" value="1"/>
</dbReference>
<dbReference type="RefSeq" id="WP_015798592.1">
    <property type="nucleotide sequence ID" value="NC_013124.1"/>
</dbReference>
<dbReference type="PANTHER" id="PTHR45569:SF1">
    <property type="entry name" value="SENSOR PROTEIN KDPD"/>
    <property type="match status" value="1"/>
</dbReference>
<evidence type="ECO:0000256" key="8">
    <source>
        <dbReference type="ARBA" id="ARBA00022741"/>
    </source>
</evidence>
<evidence type="ECO:0000313" key="16">
    <source>
        <dbReference type="EMBL" id="ACU54106.1"/>
    </source>
</evidence>
<feature type="transmembrane region" description="Helical" evidence="14">
    <location>
        <begin position="43"/>
        <end position="72"/>
    </location>
</feature>
<keyword evidence="9 16" id="KW-0418">Kinase</keyword>
<evidence type="ECO:0000313" key="17">
    <source>
        <dbReference type="Proteomes" id="UP000000771"/>
    </source>
</evidence>
<dbReference type="InterPro" id="IPR036097">
    <property type="entry name" value="HisK_dim/P_sf"/>
</dbReference>
<dbReference type="SMART" id="SM00388">
    <property type="entry name" value="HisKA"/>
    <property type="match status" value="1"/>
</dbReference>
<dbReference type="AlphaFoldDB" id="C7LZE8"/>
<keyword evidence="10" id="KW-0067">ATP-binding</keyword>
<dbReference type="SMART" id="SM00387">
    <property type="entry name" value="HATPase_c"/>
    <property type="match status" value="1"/>
</dbReference>
<sequence>MSLLSTSRRMLRYPGAAVGVVTVALGVVALVPVRAVVPPATVALVLVVPVVASVAIGGAVAGVAAVAAGFIAYDVFFIPPYGTLAVGRGVNWIPLGIYVVVGAIAITLDERFRRSRDRALRQARILGALADLPERLLGAQNAAGLVGAAVEALARVNGPGGAALVRADGAGELIWSGSNAEHAARVQRAFSSDATGRGSIVLRERGFEARGSIVSTLGGPEGTLVVWGPRLDEATVGALEVVAHQLSAALERDRLRQAEVRLATLEQVDGWRLSLLRTVSHDLLTPLASIETAVSTVAAFGAAIAPSDHDELLETALAQCRRASTLVEDLLDVSRLEAGVRRVRRVVCELGEVVHDAVRAVEVRGFGSEVCVLADGPVKVLGDASLLREVVWNLVDNAVRHGPLGDVVEVRVLEQSGDALIEVVDHAPMSGDVDPRGLFDWFHASGVSGRTGLGLAIARSFVEAHGGRVEFESEPDATSVRVVLPRLV</sequence>
<dbReference type="InterPro" id="IPR003594">
    <property type="entry name" value="HATPase_dom"/>
</dbReference>
<keyword evidence="13 14" id="KW-0472">Membrane</keyword>
<keyword evidence="7 14" id="KW-0812">Transmembrane</keyword>
<dbReference type="SUPFAM" id="SSF47384">
    <property type="entry name" value="Homodimeric domain of signal transducing histidine kinase"/>
    <property type="match status" value="1"/>
</dbReference>
<dbReference type="CDD" id="cd00082">
    <property type="entry name" value="HisKA"/>
    <property type="match status" value="1"/>
</dbReference>
<dbReference type="PROSITE" id="PS50109">
    <property type="entry name" value="HIS_KIN"/>
    <property type="match status" value="1"/>
</dbReference>
<evidence type="ECO:0000256" key="4">
    <source>
        <dbReference type="ARBA" id="ARBA00012438"/>
    </source>
</evidence>
<feature type="transmembrane region" description="Helical" evidence="14">
    <location>
        <begin position="92"/>
        <end position="108"/>
    </location>
</feature>
<protein>
    <recommendedName>
        <fullName evidence="4">histidine kinase</fullName>
        <ecNumber evidence="4">2.7.13.3</ecNumber>
    </recommendedName>
</protein>
<dbReference type="Pfam" id="PF13493">
    <property type="entry name" value="DUF4118"/>
    <property type="match status" value="1"/>
</dbReference>
<dbReference type="GO" id="GO:0005886">
    <property type="term" value="C:plasma membrane"/>
    <property type="evidence" value="ECO:0007669"/>
    <property type="project" value="UniProtKB-SubCell"/>
</dbReference>
<accession>C7LZE8</accession>
<dbReference type="InterPro" id="IPR003661">
    <property type="entry name" value="HisK_dim/P_dom"/>
</dbReference>
<dbReference type="Gene3D" id="3.30.565.10">
    <property type="entry name" value="Histidine kinase-like ATPase, C-terminal domain"/>
    <property type="match status" value="1"/>
</dbReference>
<evidence type="ECO:0000259" key="15">
    <source>
        <dbReference type="PROSITE" id="PS50109"/>
    </source>
</evidence>
<evidence type="ECO:0000256" key="2">
    <source>
        <dbReference type="ARBA" id="ARBA00004141"/>
    </source>
</evidence>
<evidence type="ECO:0000256" key="7">
    <source>
        <dbReference type="ARBA" id="ARBA00022692"/>
    </source>
</evidence>
<reference evidence="16 17" key="1">
    <citation type="journal article" date="2009" name="Stand. Genomic Sci.">
        <title>Complete genome sequence of Acidimicrobium ferrooxidans type strain (ICP).</title>
        <authorList>
            <person name="Clum A."/>
            <person name="Nolan M."/>
            <person name="Lang E."/>
            <person name="Glavina Del Rio T."/>
            <person name="Tice H."/>
            <person name="Copeland A."/>
            <person name="Cheng J.F."/>
            <person name="Lucas S."/>
            <person name="Chen F."/>
            <person name="Bruce D."/>
            <person name="Goodwin L."/>
            <person name="Pitluck S."/>
            <person name="Ivanova N."/>
            <person name="Mavrommatis K."/>
            <person name="Mikhailova N."/>
            <person name="Pati A."/>
            <person name="Chen A."/>
            <person name="Palaniappan K."/>
            <person name="Goker M."/>
            <person name="Spring S."/>
            <person name="Land M."/>
            <person name="Hauser L."/>
            <person name="Chang Y.J."/>
            <person name="Jeffries C.C."/>
            <person name="Chain P."/>
            <person name="Bristow J."/>
            <person name="Eisen J.A."/>
            <person name="Markowitz V."/>
            <person name="Hugenholtz P."/>
            <person name="Kyrpides N.C."/>
            <person name="Klenk H.P."/>
            <person name="Lapidus A."/>
        </authorList>
    </citation>
    <scope>NUCLEOTIDE SEQUENCE [LARGE SCALE GENOMIC DNA]</scope>
    <source>
        <strain evidence="17">DSM 10331 / JCM 15462 / NBRC 103882 / ICP</strain>
    </source>
</reference>
<keyword evidence="6" id="KW-0808">Transferase</keyword>
<keyword evidence="12" id="KW-0902">Two-component regulatory system</keyword>
<evidence type="ECO:0000256" key="11">
    <source>
        <dbReference type="ARBA" id="ARBA00022989"/>
    </source>
</evidence>
<dbReference type="Pfam" id="PF02518">
    <property type="entry name" value="HATPase_c"/>
    <property type="match status" value="1"/>
</dbReference>
<dbReference type="EC" id="2.7.13.3" evidence="4"/>
<evidence type="ECO:0000256" key="1">
    <source>
        <dbReference type="ARBA" id="ARBA00000085"/>
    </source>
</evidence>
<dbReference type="Gene3D" id="1.20.120.620">
    <property type="entry name" value="Backbone structure of the membrane domain of e. Coli histidine kinase receptor kdpd"/>
    <property type="match status" value="1"/>
</dbReference>
<evidence type="ECO:0000256" key="14">
    <source>
        <dbReference type="SAM" id="Phobius"/>
    </source>
</evidence>